<dbReference type="EMBL" id="LNKA01000019">
    <property type="protein sequence ID" value="KTC64714.1"/>
    <property type="molecule type" value="Genomic_DNA"/>
</dbReference>
<feature type="transmembrane region" description="Helical" evidence="6">
    <location>
        <begin position="212"/>
        <end position="231"/>
    </location>
</feature>
<proteinExistence type="predicted"/>
<keyword evidence="4 6" id="KW-1133">Transmembrane helix</keyword>
<dbReference type="GO" id="GO:0005886">
    <property type="term" value="C:plasma membrane"/>
    <property type="evidence" value="ECO:0007669"/>
    <property type="project" value="UniProtKB-SubCell"/>
</dbReference>
<dbReference type="Proteomes" id="UP000054859">
    <property type="component" value="Unassembled WGS sequence"/>
</dbReference>
<keyword evidence="2" id="KW-1003">Cell membrane</keyword>
<evidence type="ECO:0000256" key="2">
    <source>
        <dbReference type="ARBA" id="ARBA00022475"/>
    </source>
</evidence>
<feature type="transmembrane region" description="Helical" evidence="6">
    <location>
        <begin position="24"/>
        <end position="44"/>
    </location>
</feature>
<feature type="transmembrane region" description="Helical" evidence="6">
    <location>
        <begin position="93"/>
        <end position="113"/>
    </location>
</feature>
<feature type="domain" description="EamA" evidence="7">
    <location>
        <begin position="150"/>
        <end position="281"/>
    </location>
</feature>
<feature type="transmembrane region" description="Helical" evidence="6">
    <location>
        <begin position="178"/>
        <end position="200"/>
    </location>
</feature>
<dbReference type="PANTHER" id="PTHR32322">
    <property type="entry name" value="INNER MEMBRANE TRANSPORTER"/>
    <property type="match status" value="1"/>
</dbReference>
<comment type="subcellular location">
    <subcellularLocation>
        <location evidence="1">Cell membrane</location>
        <topology evidence="1">Multi-pass membrane protein</topology>
    </subcellularLocation>
</comment>
<keyword evidence="3 6" id="KW-0812">Transmembrane</keyword>
<dbReference type="STRING" id="45056.Lade_2008"/>
<accession>A0A0W0R109</accession>
<evidence type="ECO:0000256" key="5">
    <source>
        <dbReference type="ARBA" id="ARBA00023136"/>
    </source>
</evidence>
<gene>
    <name evidence="8" type="ORF">Lade_2008</name>
</gene>
<organism evidence="8 9">
    <name type="scientific">Legionella adelaidensis</name>
    <dbReference type="NCBI Taxonomy" id="45056"/>
    <lineage>
        <taxon>Bacteria</taxon>
        <taxon>Pseudomonadati</taxon>
        <taxon>Pseudomonadota</taxon>
        <taxon>Gammaproteobacteria</taxon>
        <taxon>Legionellales</taxon>
        <taxon>Legionellaceae</taxon>
        <taxon>Legionella</taxon>
    </lineage>
</organism>
<reference evidence="8 9" key="1">
    <citation type="submission" date="2015-11" db="EMBL/GenBank/DDBJ databases">
        <title>Identification of large and diverse effector repertoires of 38 Legionella species.</title>
        <authorList>
            <person name="Burstein D."/>
            <person name="Amaro F."/>
            <person name="Zusman T."/>
            <person name="Lifshitz Z."/>
            <person name="Cohen O."/>
            <person name="Gilbert J.A."/>
            <person name="Pupko T."/>
            <person name="Shuman H.A."/>
            <person name="Segal G."/>
        </authorList>
    </citation>
    <scope>NUCLEOTIDE SEQUENCE [LARGE SCALE GENOMIC DNA]</scope>
    <source>
        <strain evidence="8 9">1762-AUS-E</strain>
    </source>
</reference>
<dbReference type="PATRIC" id="fig|45056.6.peg.2071"/>
<dbReference type="PANTHER" id="PTHR32322:SF18">
    <property type="entry name" value="S-ADENOSYLMETHIONINE_S-ADENOSYLHOMOCYSTEINE TRANSPORTER"/>
    <property type="match status" value="1"/>
</dbReference>
<keyword evidence="9" id="KW-1185">Reference proteome</keyword>
<dbReference type="InterPro" id="IPR000620">
    <property type="entry name" value="EamA_dom"/>
</dbReference>
<dbReference type="SUPFAM" id="SSF103481">
    <property type="entry name" value="Multidrug resistance efflux transporter EmrE"/>
    <property type="match status" value="2"/>
</dbReference>
<evidence type="ECO:0000256" key="4">
    <source>
        <dbReference type="ARBA" id="ARBA00022989"/>
    </source>
</evidence>
<protein>
    <submittedName>
        <fullName evidence="8">Transmembrane protein</fullName>
    </submittedName>
</protein>
<dbReference type="InterPro" id="IPR037185">
    <property type="entry name" value="EmrE-like"/>
</dbReference>
<evidence type="ECO:0000313" key="8">
    <source>
        <dbReference type="EMBL" id="KTC64714.1"/>
    </source>
</evidence>
<feature type="domain" description="EamA" evidence="7">
    <location>
        <begin position="3"/>
        <end position="136"/>
    </location>
</feature>
<keyword evidence="5 6" id="KW-0472">Membrane</keyword>
<feature type="transmembrane region" description="Helical" evidence="6">
    <location>
        <begin position="238"/>
        <end position="260"/>
    </location>
</feature>
<feature type="transmembrane region" description="Helical" evidence="6">
    <location>
        <begin position="266"/>
        <end position="283"/>
    </location>
</feature>
<dbReference type="Pfam" id="PF00892">
    <property type="entry name" value="EamA"/>
    <property type="match status" value="2"/>
</dbReference>
<evidence type="ECO:0000256" key="6">
    <source>
        <dbReference type="SAM" id="Phobius"/>
    </source>
</evidence>
<dbReference type="AlphaFoldDB" id="A0A0W0R109"/>
<sequence>MCSQIMVGINIVFSKYVLATIPEILVLTLRFSLAALILLPLHWLSADRKKPILFYFSQLNKKDWFFIFGQALTAGILFNAFMLGGLHYTDANVAGIITSALPAIIALMCWLILREKITTKKLICVGLATLGLVVIASDKILGVGASHSFKGDILVFISLFPEATYYILSKMHPIKMPVFLISALLNAINAVILFFISLFSLNHGVIIHSSEWLILILLGLSAGLFFVFWFFGCQKVDGLMASLSTGIMPLATVIIAWVVLGEQLTQWQIVGMGMVILSIVVYAKR</sequence>
<evidence type="ECO:0000256" key="3">
    <source>
        <dbReference type="ARBA" id="ARBA00022692"/>
    </source>
</evidence>
<comment type="caution">
    <text evidence="8">The sequence shown here is derived from an EMBL/GenBank/DDBJ whole genome shotgun (WGS) entry which is preliminary data.</text>
</comment>
<dbReference type="InterPro" id="IPR050638">
    <property type="entry name" value="AA-Vitamin_Transporters"/>
</dbReference>
<name>A0A0W0R109_9GAMM</name>
<feature type="transmembrane region" description="Helical" evidence="6">
    <location>
        <begin position="64"/>
        <end position="87"/>
    </location>
</feature>
<evidence type="ECO:0000313" key="9">
    <source>
        <dbReference type="Proteomes" id="UP000054859"/>
    </source>
</evidence>
<evidence type="ECO:0000259" key="7">
    <source>
        <dbReference type="Pfam" id="PF00892"/>
    </source>
</evidence>
<evidence type="ECO:0000256" key="1">
    <source>
        <dbReference type="ARBA" id="ARBA00004651"/>
    </source>
</evidence>